<comment type="similarity">
    <text evidence="1">Belongs to the CFA/CMAS family.</text>
</comment>
<reference evidence="6 7" key="1">
    <citation type="submission" date="2022-10" db="EMBL/GenBank/DDBJ databases">
        <title>Alteromonas sp. chi3 Genome sequencing.</title>
        <authorList>
            <person name="Park S."/>
        </authorList>
    </citation>
    <scope>NUCLEOTIDE SEQUENCE [LARGE SCALE GENOMIC DNA]</scope>
    <source>
        <strain evidence="7">chi3</strain>
    </source>
</reference>
<organism evidence="6 7">
    <name type="scientific">Alteromonas gilva</name>
    <dbReference type="NCBI Taxonomy" id="2987522"/>
    <lineage>
        <taxon>Bacteria</taxon>
        <taxon>Pseudomonadati</taxon>
        <taxon>Pseudomonadota</taxon>
        <taxon>Gammaproteobacteria</taxon>
        <taxon>Alteromonadales</taxon>
        <taxon>Alteromonadaceae</taxon>
        <taxon>Alteromonas/Salinimonas group</taxon>
        <taxon>Alteromonas</taxon>
    </lineage>
</organism>
<name>A0ABT5L8A8_9ALTE</name>
<dbReference type="Proteomes" id="UP001218788">
    <property type="component" value="Unassembled WGS sequence"/>
</dbReference>
<evidence type="ECO:0000313" key="6">
    <source>
        <dbReference type="EMBL" id="MDC8832781.1"/>
    </source>
</evidence>
<keyword evidence="2" id="KW-0489">Methyltransferase</keyword>
<dbReference type="Gene3D" id="3.40.50.150">
    <property type="entry name" value="Vaccinia Virus protein VP39"/>
    <property type="match status" value="1"/>
</dbReference>
<dbReference type="PANTHER" id="PTHR43667:SF2">
    <property type="entry name" value="FATTY ACID C-METHYL TRANSFERASE"/>
    <property type="match status" value="1"/>
</dbReference>
<keyword evidence="4" id="KW-0949">S-adenosyl-L-methionine</keyword>
<dbReference type="SUPFAM" id="SSF53335">
    <property type="entry name" value="S-adenosyl-L-methionine-dependent methyltransferases"/>
    <property type="match status" value="1"/>
</dbReference>
<keyword evidence="7" id="KW-1185">Reference proteome</keyword>
<evidence type="ECO:0000256" key="4">
    <source>
        <dbReference type="ARBA" id="ARBA00022691"/>
    </source>
</evidence>
<evidence type="ECO:0000256" key="3">
    <source>
        <dbReference type="ARBA" id="ARBA00022679"/>
    </source>
</evidence>
<gene>
    <name evidence="6" type="ORF">OIK42_18675</name>
</gene>
<keyword evidence="5" id="KW-0443">Lipid metabolism</keyword>
<dbReference type="CDD" id="cd02440">
    <property type="entry name" value="AdoMet_MTases"/>
    <property type="match status" value="1"/>
</dbReference>
<dbReference type="InterPro" id="IPR003333">
    <property type="entry name" value="CMAS"/>
</dbReference>
<evidence type="ECO:0000256" key="1">
    <source>
        <dbReference type="ARBA" id="ARBA00010815"/>
    </source>
</evidence>
<dbReference type="Pfam" id="PF02353">
    <property type="entry name" value="CMAS"/>
    <property type="match status" value="1"/>
</dbReference>
<dbReference type="PIRSF" id="PIRSF003085">
    <property type="entry name" value="CMAS"/>
    <property type="match status" value="1"/>
</dbReference>
<evidence type="ECO:0000256" key="5">
    <source>
        <dbReference type="ARBA" id="ARBA00023098"/>
    </source>
</evidence>
<evidence type="ECO:0000313" key="7">
    <source>
        <dbReference type="Proteomes" id="UP001218788"/>
    </source>
</evidence>
<accession>A0ABT5L8A8</accession>
<proteinExistence type="inferred from homology"/>
<keyword evidence="3" id="KW-0808">Transferase</keyword>
<dbReference type="PANTHER" id="PTHR43667">
    <property type="entry name" value="CYCLOPROPANE-FATTY-ACYL-PHOSPHOLIPID SYNTHASE"/>
    <property type="match status" value="1"/>
</dbReference>
<dbReference type="InterPro" id="IPR029063">
    <property type="entry name" value="SAM-dependent_MTases_sf"/>
</dbReference>
<protein>
    <submittedName>
        <fullName evidence="6">Cyclopropane-fatty-acyl-phospholipid synthase</fullName>
    </submittedName>
</protein>
<comment type="caution">
    <text evidence="6">The sequence shown here is derived from an EMBL/GenBank/DDBJ whole genome shotgun (WGS) entry which is preliminary data.</text>
</comment>
<dbReference type="RefSeq" id="WP_273642637.1">
    <property type="nucleotide sequence ID" value="NZ_JAQQXP010000003.1"/>
</dbReference>
<dbReference type="InterPro" id="IPR050723">
    <property type="entry name" value="CFA/CMAS"/>
</dbReference>
<evidence type="ECO:0000256" key="2">
    <source>
        <dbReference type="ARBA" id="ARBA00022603"/>
    </source>
</evidence>
<dbReference type="EMBL" id="JAQQXP010000003">
    <property type="protein sequence ID" value="MDC8832781.1"/>
    <property type="molecule type" value="Genomic_DNA"/>
</dbReference>
<sequence length="421" mass="48240">MANTESSIAQPLSFSYIERCSRQIFIRLMQALPEGYLVIKENGELVAQCGNHASDLHAEVNIHSPKAYKKLLLGGSVASGETYTDGLWSSPELTNVIRIFARNLQTLDKWENRFSWLSFPMDKIQHVMRSNTQDQAKKNIAAHYDLGNNLYSRFLDKSMMYSSAIYPDPHASLAEAQYHKLHTICHKLQLTPDDHLVEIGTGWGGLAIHAAKHFGCKVTTTTISEEQYAYATEWVKREGLENQVTLLKKDYRLLEGQYTKLVSIEMIEAVGKRYLNQFFNKCASLLTADGLMLLQSITIDDRRYDSYHKGVDFIQKHIFPGGFLPSQLVLNQHIKQASDFSIRDLQDIGLDYAKTLRDWFIAFTNAREELEANGYDERFARMWEYYLKYCEGGFLERTISTVQLVLSKPRYVNNLTRQVSG</sequence>